<dbReference type="PANTHER" id="PTHR14237">
    <property type="entry name" value="MOLYBDOPTERIN COFACTOR SULFURASE MOSC"/>
    <property type="match status" value="1"/>
</dbReference>
<feature type="region of interest" description="Disordered" evidence="1">
    <location>
        <begin position="60"/>
        <end position="124"/>
    </location>
</feature>
<feature type="domain" description="Aminotransferase class V" evidence="2">
    <location>
        <begin position="356"/>
        <end position="438"/>
    </location>
</feature>
<feature type="region of interest" description="Disordered" evidence="1">
    <location>
        <begin position="445"/>
        <end position="489"/>
    </location>
</feature>
<feature type="compositionally biased region" description="Basic and acidic residues" evidence="1">
    <location>
        <begin position="259"/>
        <end position="270"/>
    </location>
</feature>
<dbReference type="FunCoup" id="A0A2V0NUK2">
    <property type="interactions" value="951"/>
</dbReference>
<evidence type="ECO:0000256" key="1">
    <source>
        <dbReference type="SAM" id="MobiDB-lite"/>
    </source>
</evidence>
<feature type="compositionally biased region" description="Low complexity" evidence="1">
    <location>
        <begin position="67"/>
        <end position="80"/>
    </location>
</feature>
<feature type="region of interest" description="Disordered" evidence="1">
    <location>
        <begin position="1"/>
        <end position="44"/>
    </location>
</feature>
<evidence type="ECO:0000259" key="2">
    <source>
        <dbReference type="Pfam" id="PF00266"/>
    </source>
</evidence>
<dbReference type="Gene3D" id="3.90.1150.10">
    <property type="entry name" value="Aspartate Aminotransferase, domain 1"/>
    <property type="match status" value="1"/>
</dbReference>
<evidence type="ECO:0000313" key="3">
    <source>
        <dbReference type="EMBL" id="GBF89223.1"/>
    </source>
</evidence>
<feature type="compositionally biased region" description="Low complexity" evidence="1">
    <location>
        <begin position="445"/>
        <end position="457"/>
    </location>
</feature>
<keyword evidence="4" id="KW-1185">Reference proteome</keyword>
<feature type="compositionally biased region" description="Gly residues" evidence="1">
    <location>
        <begin position="81"/>
        <end position="90"/>
    </location>
</feature>
<proteinExistence type="predicted"/>
<dbReference type="InParanoid" id="A0A2V0NUK2"/>
<feature type="compositionally biased region" description="Gly residues" evidence="1">
    <location>
        <begin position="458"/>
        <end position="469"/>
    </location>
</feature>
<feature type="region of interest" description="Disordered" evidence="1">
    <location>
        <begin position="139"/>
        <end position="167"/>
    </location>
</feature>
<accession>A0A2V0NUK2</accession>
<dbReference type="Proteomes" id="UP000247498">
    <property type="component" value="Unassembled WGS sequence"/>
</dbReference>
<feature type="compositionally biased region" description="Gly residues" evidence="1">
    <location>
        <begin position="477"/>
        <end position="487"/>
    </location>
</feature>
<evidence type="ECO:0000313" key="4">
    <source>
        <dbReference type="Proteomes" id="UP000247498"/>
    </source>
</evidence>
<dbReference type="Gene3D" id="3.40.640.10">
    <property type="entry name" value="Type I PLP-dependent aspartate aminotransferase-like (Major domain)"/>
    <property type="match status" value="1"/>
</dbReference>
<reference evidence="3 4" key="1">
    <citation type="journal article" date="2018" name="Sci. Rep.">
        <title>Raphidocelis subcapitata (=Pseudokirchneriella subcapitata) provides an insight into genome evolution and environmental adaptations in the Sphaeropleales.</title>
        <authorList>
            <person name="Suzuki S."/>
            <person name="Yamaguchi H."/>
            <person name="Nakajima N."/>
            <person name="Kawachi M."/>
        </authorList>
    </citation>
    <scope>NUCLEOTIDE SEQUENCE [LARGE SCALE GENOMIC DNA]</scope>
    <source>
        <strain evidence="3 4">NIES-35</strain>
    </source>
</reference>
<sequence>MAAVAVEMPAAPPAAPDAVAADSKPAKPKKKKTAFAQRNPFAEEDVAQVFAPGRLYFLYRHDKPEPSDSSSTAGDAAAAPGEGGGEGGGATDAEQIVWVNEAGEEGAPEGAAPPGRRSRLAEHEAAAVAAAQHVVDRMRKNAAERRRARRRARRQKEEAKERKKLQRLAKAGDKEAIAALAIPYPGATFELVEGSTGQRFERIVLRQTCLSDHLCNGYLQGLEYALKHAQTVSGEEGDAPSDVAAAKAAAAAAKGKAKGGKEAKPADKKAGKPSKSVVLGAPALVAAALLAAAPAAAAAPAGAAAPNPQPAAAACSPDLLEAKAQFLSQNPRYGYGGWLDANFESELGVRLCGDHYLDFTGSALYTNSQVRAAAEELTRRGAVYGNPHSTSPSSALAWEEVEAARARVLAHFGADPREYACVFTRSATEALKLVGESLPWVGRRSGSSPAAAAAGDAPTGGGGGCGGFAEGRQPAPRGGGGGGGGGRHVAVSDGSRSTFLYLQSNHKSVLGIGAYARAAGAALACVDERGVDEWLESPLPLGAAGPGGGDAAEGGGARAIASLLAYPAMDNFEGRIYPLDWVDKARARSTRRHRWLTLLDAAAFAPTHPLDLSAHAPDFVALSMYKIMGFPTGVGALLVRRPAAALLSPLYFGGGSTVDATAEGAWAIPLPAADGGLEAGTPSFLAIAELKHGFDLLQTLGGMQGVEAHVESLRAWAHPRLASLRHPNGAPLLRLYGAHARGPGAQGGIFNFTVLRADGAPVAVTQVLRDASAAGLHLRGGCLCNPGACLSALGITAEEERARALGGYTDFVTVLRRGDGGGLRPVVLPTGSVRASLGALSRFEDVHALVGFLERAYAG</sequence>
<name>A0A2V0NUK2_9CHLO</name>
<dbReference type="EMBL" id="BDRX01000009">
    <property type="protein sequence ID" value="GBF89223.1"/>
    <property type="molecule type" value="Genomic_DNA"/>
</dbReference>
<dbReference type="OrthoDB" id="10264306at2759"/>
<feature type="domain" description="Aminotransferase class V" evidence="2">
    <location>
        <begin position="562"/>
        <end position="849"/>
    </location>
</feature>
<comment type="caution">
    <text evidence="3">The sequence shown here is derived from an EMBL/GenBank/DDBJ whole genome shotgun (WGS) entry which is preliminary data.</text>
</comment>
<dbReference type="PANTHER" id="PTHR14237:SF80">
    <property type="entry name" value="MOLYBDENUM COFACTOR SULFURASE"/>
    <property type="match status" value="1"/>
</dbReference>
<feature type="region of interest" description="Disordered" evidence="1">
    <location>
        <begin position="255"/>
        <end position="274"/>
    </location>
</feature>
<dbReference type="AlphaFoldDB" id="A0A2V0NUK2"/>
<dbReference type="Pfam" id="PF00266">
    <property type="entry name" value="Aminotran_5"/>
    <property type="match status" value="2"/>
</dbReference>
<dbReference type="InterPro" id="IPR015421">
    <property type="entry name" value="PyrdxlP-dep_Trfase_major"/>
</dbReference>
<dbReference type="STRING" id="307507.A0A2V0NUK2"/>
<organism evidence="3 4">
    <name type="scientific">Raphidocelis subcapitata</name>
    <dbReference type="NCBI Taxonomy" id="307507"/>
    <lineage>
        <taxon>Eukaryota</taxon>
        <taxon>Viridiplantae</taxon>
        <taxon>Chlorophyta</taxon>
        <taxon>core chlorophytes</taxon>
        <taxon>Chlorophyceae</taxon>
        <taxon>CS clade</taxon>
        <taxon>Sphaeropleales</taxon>
        <taxon>Selenastraceae</taxon>
        <taxon>Raphidocelis</taxon>
    </lineage>
</organism>
<dbReference type="SUPFAM" id="SSF53383">
    <property type="entry name" value="PLP-dependent transferases"/>
    <property type="match status" value="1"/>
</dbReference>
<dbReference type="InterPro" id="IPR015422">
    <property type="entry name" value="PyrdxlP-dep_Trfase_small"/>
</dbReference>
<dbReference type="InterPro" id="IPR015424">
    <property type="entry name" value="PyrdxlP-dep_Trfase"/>
</dbReference>
<dbReference type="InterPro" id="IPR000192">
    <property type="entry name" value="Aminotrans_V_dom"/>
</dbReference>
<protein>
    <submittedName>
        <fullName evidence="3">Molybdenum cofactor sulfurase</fullName>
    </submittedName>
</protein>
<gene>
    <name evidence="3" type="ORF">Rsub_02100</name>
</gene>